<proteinExistence type="predicted"/>
<gene>
    <name evidence="4" type="ORF">E1757_30690</name>
</gene>
<keyword evidence="5" id="KW-1185">Reference proteome</keyword>
<feature type="transmembrane region" description="Helical" evidence="2">
    <location>
        <begin position="499"/>
        <end position="520"/>
    </location>
</feature>
<organism evidence="4 5">
    <name type="scientific">Paenibacillus piri</name>
    <dbReference type="NCBI Taxonomy" id="2547395"/>
    <lineage>
        <taxon>Bacteria</taxon>
        <taxon>Bacillati</taxon>
        <taxon>Bacillota</taxon>
        <taxon>Bacilli</taxon>
        <taxon>Bacillales</taxon>
        <taxon>Paenibacillaceae</taxon>
        <taxon>Paenibacillus</taxon>
    </lineage>
</organism>
<sequence>MANITNNVTALTNNIATTNSLTNNITNSIAQTNNLTKNITNNINQNLTNITNNLTEVFDMSNTYIKNNFNTINQQVIQFVKVTEAAAKDAADSTNQTTTKFMELGKKLSGVTSAVISGVSSSLIAVGKASWGAAEQAQKSMNIIRSGTGATGAQLEGLMSTYANVGASVPDSLDSVATVIADVHQKTGATGPSLEDMAKKIMDLGSLTGVSSSTMSSSLMGAMQSWSISADQGGQMFDKMFYLSQQTGIGVNSLADKLTKFGGPMRELGFDFDTSAALVGQWTKQGLDADMVLGSFTNALGNMSKVGVKDTNQALTIAINKIKQAGSTADATKLGIEAFGEASGPAMAAAIREGRLELGSLLQEMSSNSAGIIDQTSAATETISDKYGTLKNNISMALAPLGQQLMSIVEKAFPGIEKIVNLLKEGLSSAMPYITSFASVLGDVLLSTLNAVADGIAFFMVHIDVLGPALIGLAVGIFAGLVPSLWAMAVAGWAAITPLLPFIAIGLALAAVIAGIILVVKNWGNIMNWLSSLWKGFLDILPDSVKKFFGIQSTSNSSTGAASQPQQAVTQSATNSPAATITHSSSRGSFLVPNASAGSTQPITNSPAVTAAPASSLSSALPPNAAAFGSAGPAQSSNILGGNIAMPAATAPTPVPNYTAPPLSAPKSSAPQAPPVATPAANAAGSNASFNPVINITMNGDSPTAAQDIADRVKLAIQDVFESASRRQGIARV</sequence>
<dbReference type="Pfam" id="PF10145">
    <property type="entry name" value="PhageMin_Tail"/>
    <property type="match status" value="1"/>
</dbReference>
<feature type="region of interest" description="Disordered" evidence="1">
    <location>
        <begin position="657"/>
        <end position="684"/>
    </location>
</feature>
<comment type="caution">
    <text evidence="4">The sequence shown here is derived from an EMBL/GenBank/DDBJ whole genome shotgun (WGS) entry which is preliminary data.</text>
</comment>
<feature type="domain" description="Phage tail tape measure protein" evidence="3">
    <location>
        <begin position="165"/>
        <end position="326"/>
    </location>
</feature>
<feature type="region of interest" description="Disordered" evidence="1">
    <location>
        <begin position="557"/>
        <end position="585"/>
    </location>
</feature>
<feature type="compositionally biased region" description="Low complexity" evidence="1">
    <location>
        <begin position="657"/>
        <end position="671"/>
    </location>
</feature>
<dbReference type="EMBL" id="SMRT01000022">
    <property type="protein sequence ID" value="TDF92164.1"/>
    <property type="molecule type" value="Genomic_DNA"/>
</dbReference>
<feature type="transmembrane region" description="Helical" evidence="2">
    <location>
        <begin position="465"/>
        <end position="487"/>
    </location>
</feature>
<feature type="transmembrane region" description="Helical" evidence="2">
    <location>
        <begin position="430"/>
        <end position="453"/>
    </location>
</feature>
<dbReference type="Proteomes" id="UP000295636">
    <property type="component" value="Unassembled WGS sequence"/>
</dbReference>
<dbReference type="InterPro" id="IPR010090">
    <property type="entry name" value="Phage_tape_meas"/>
</dbReference>
<keyword evidence="2" id="KW-1133">Transmembrane helix</keyword>
<dbReference type="AlphaFoldDB" id="A0A4V2ZS75"/>
<name>A0A4V2ZS75_9BACL</name>
<evidence type="ECO:0000256" key="2">
    <source>
        <dbReference type="SAM" id="Phobius"/>
    </source>
</evidence>
<reference evidence="4 5" key="1">
    <citation type="submission" date="2019-03" db="EMBL/GenBank/DDBJ databases">
        <title>This is whole genome sequence of Paenibacillus sp MS74 strain.</title>
        <authorList>
            <person name="Trinh H.N."/>
        </authorList>
    </citation>
    <scope>NUCLEOTIDE SEQUENCE [LARGE SCALE GENOMIC DNA]</scope>
    <source>
        <strain evidence="4 5">MS74</strain>
    </source>
</reference>
<evidence type="ECO:0000313" key="5">
    <source>
        <dbReference type="Proteomes" id="UP000295636"/>
    </source>
</evidence>
<dbReference type="OrthoDB" id="90760at2"/>
<evidence type="ECO:0000313" key="4">
    <source>
        <dbReference type="EMBL" id="TDF92164.1"/>
    </source>
</evidence>
<protein>
    <recommendedName>
        <fullName evidence="3">Phage tail tape measure protein domain-containing protein</fullName>
    </recommendedName>
</protein>
<evidence type="ECO:0000259" key="3">
    <source>
        <dbReference type="Pfam" id="PF10145"/>
    </source>
</evidence>
<accession>A0A4V2ZS75</accession>
<evidence type="ECO:0000256" key="1">
    <source>
        <dbReference type="SAM" id="MobiDB-lite"/>
    </source>
</evidence>
<keyword evidence="2" id="KW-0812">Transmembrane</keyword>
<dbReference type="RefSeq" id="WP_133235482.1">
    <property type="nucleotide sequence ID" value="NZ_SMRT01000022.1"/>
</dbReference>
<keyword evidence="2" id="KW-0472">Membrane</keyword>